<protein>
    <submittedName>
        <fullName evidence="1">Long tail fiber proximal subunit</fullName>
    </submittedName>
</protein>
<organism evidence="1 2">
    <name type="scientific">Aeromonas phage 65.2</name>
    <dbReference type="NCBI Taxonomy" id="1932896"/>
    <lineage>
        <taxon>Viruses</taxon>
        <taxon>Duplodnaviria</taxon>
        <taxon>Heunggongvirae</taxon>
        <taxon>Uroviricota</taxon>
        <taxon>Caudoviricetes</taxon>
        <taxon>Pantevenvirales</taxon>
        <taxon>Straboviridae</taxon>
        <taxon>Emmerichvirinae</taxon>
        <taxon>Ishigurovirus</taxon>
        <taxon>Ishigurovirus osborne</taxon>
    </lineage>
</organism>
<reference evidence="1 2" key="1">
    <citation type="journal article" date="2017" name="Sci. Rep.">
        <title>Characterization and diversity of phages infecting Aeromonas salmonicida subsp. salmonicida.</title>
        <authorList>
            <person name="Vincent A.T."/>
            <person name="Paquet V.E."/>
            <person name="Bernatchez A."/>
            <person name="Tremblay D.M."/>
            <person name="Moineau S."/>
            <person name="Charette S.J."/>
        </authorList>
    </citation>
    <scope>NUCLEOTIDE SEQUENCE [LARGE SCALE GENOMIC DNA]</scope>
</reference>
<name>A0A219YBS9_9CAUD</name>
<accession>A0A219YBS9</accession>
<dbReference type="EMBL" id="KY290955">
    <property type="protein sequence ID" value="APU01439.1"/>
    <property type="molecule type" value="Genomic_DNA"/>
</dbReference>
<evidence type="ECO:0000313" key="1">
    <source>
        <dbReference type="EMBL" id="APU01439.1"/>
    </source>
</evidence>
<evidence type="ECO:0000313" key="2">
    <source>
        <dbReference type="Proteomes" id="UP000225215"/>
    </source>
</evidence>
<dbReference type="Proteomes" id="UP000225215">
    <property type="component" value="Segment"/>
</dbReference>
<sequence>MAANIAFRVTDGLDAAGKSIINVGYPDITAPLDGVNVKFFIDENTIQQYDKARTYKKDFAVIYNNRVYVSLVNITTPEDFNPIRWRPVRTDPSWRLVTTNAPALTTIQSGEHIIVQSTVQDIRFTLPAQALNGDMVVIRDNGTNLHDFTVDVDGNGRTISGVAVFKITAPYSAVYFILSGSEWIAQVEYRGDTNKKIISNSSYLAGSYYKAMVGDQLMRETQYSGGIKIGLPKYANHGDTVTTYDLDGMNPVTKTTISVHPDSTHNIIVIAGQPSVKTAQFDSTDWGILVFDRNANAWRVFDSDSMSRWKSVKTATYSSSPNDQLVVYTQTSTEVKITFPKDAANGDSLFVDTRYMVNGSSLTLSIDAGSTNDYFLPDGNTLTNPRISAYRDLLTDLPSHITKTQTFAINNRGEQMEFVYFKNALGSGNDVWALVTMTTIPYRVDRTVPDFYGMASIASQASVNKNKEDITTGQNPDCEDFVTSETLANKTATGTRRGIIRLSTNLESKATTGNLNDEAWSGVAITPFLLNDRLGTTSMRGVFKVATQAQANAQSGSGENWGQVAITPQTLAGRISTETMPGLIGLVNFGGTKQPTRTTKGTGVHDFTDHSNAVTPKTLFEKVATEFSQGMVFVGNQNEVNTGAADNANGPLVVTATTLNGRQATSAMTGLTRAATAAEVISMAPPADDNVHVTPKGLVSRTATETRTGLGETSTQAEVDAGTLHDRFFVSPKTFGNWLVRERLTVVADDGLTSTGNIWQGQQFGVVVPTEIQRGTARIATQAESNDMSVGSRDDVILTPRKLSARMASTSQTGILYLATQGDVDTGTNNTKAVTPLTNLNSVRSGTSYRMTDARYGVGMTAVLTNNNVANSVFEGNDIAGSTRTLSSYAHGDIVVSPRGLNTALMNFLPKRAVAVSADAMDEGGVRVPSSDWVRRTIAQTITGVMTFSANPLISGNGAALTLVDERGTSQITMLTYKGGVTSQQLDIGVNAVDGPLVVNAKDAGGSYYRVWTLNRNGNAVFTNNVSNGGFDPTHNDHLTRYGYTEIRYVKAAGGVNETITGQKTFNADTYFKKNGVHNIWMGNTSKSGISIGLDESISFGSLNGLSIRPNGLASPANVSRFEPNGDLRVSGQVKIMTTTPVEPEDAIRKDYLDSVIDDVNNTSGTRVFKGGDTMTGELIINSIKALTANGDVAVSGTTTLNKLRIAVGNGEFLEIRANPVTKSVDFVWIS</sequence>
<proteinExistence type="predicted"/>